<reference evidence="1 2" key="1">
    <citation type="journal article" date="2022" name="G3 (Bethesda)">
        <title>Evaluating Illumina-, Nanopore-, and PacBio-based genome assembly strategies with the bald notothen, Trematomus borchgrevinki.</title>
        <authorList>
            <person name="Rayamajhi N."/>
            <person name="Cheng C.C."/>
            <person name="Catchen J.M."/>
        </authorList>
    </citation>
    <scope>NUCLEOTIDE SEQUENCE [LARGE SCALE GENOMIC DNA]</scope>
    <source>
        <strain evidence="1">AGRC-2024</strain>
    </source>
</reference>
<evidence type="ECO:0000313" key="2">
    <source>
        <dbReference type="Proteomes" id="UP001619887"/>
    </source>
</evidence>
<dbReference type="EMBL" id="JBIYXZ010002070">
    <property type="protein sequence ID" value="KAL3064499.1"/>
    <property type="molecule type" value="Genomic_DNA"/>
</dbReference>
<dbReference type="Proteomes" id="UP001619887">
    <property type="component" value="Unassembled WGS sequence"/>
</dbReference>
<reference evidence="1 2" key="2">
    <citation type="journal article" date="2024" name="G3 (Bethesda)">
        <title>The genome of the cryopelagic Antarctic bald notothen, Trematomus borchgrevinki.</title>
        <authorList>
            <person name="Rayamajhi N."/>
            <person name="Rivera-Colon A.G."/>
            <person name="Minhas B.F."/>
            <person name="Cheng C.C."/>
            <person name="Catchen J.M."/>
        </authorList>
    </citation>
    <scope>NUCLEOTIDE SEQUENCE [LARGE SCALE GENOMIC DNA]</scope>
    <source>
        <strain evidence="1">AGRC-2024</strain>
    </source>
</reference>
<evidence type="ECO:0000313" key="1">
    <source>
        <dbReference type="EMBL" id="KAL3064499.1"/>
    </source>
</evidence>
<sequence length="106" mass="10948">MKCHVGPRKFQLPLSCPLTAALGPGTPSNLAPNSAALPPGYEMAPGPLYPKQWSGMPSPVGSGGPVGLLGAARTMPYAPTANQGIQAYNLMHEPENGHCPKTARTT</sequence>
<dbReference type="AlphaFoldDB" id="A0ABD2HDH4"/>
<gene>
    <name evidence="1" type="ORF">OYC64_000709</name>
</gene>
<organism evidence="1 2">
    <name type="scientific">Pagothenia borchgrevinki</name>
    <name type="common">Bald rockcod</name>
    <name type="synonym">Trematomus borchgrevinki</name>
    <dbReference type="NCBI Taxonomy" id="8213"/>
    <lineage>
        <taxon>Eukaryota</taxon>
        <taxon>Metazoa</taxon>
        <taxon>Chordata</taxon>
        <taxon>Craniata</taxon>
        <taxon>Vertebrata</taxon>
        <taxon>Euteleostomi</taxon>
        <taxon>Actinopterygii</taxon>
        <taxon>Neopterygii</taxon>
        <taxon>Teleostei</taxon>
        <taxon>Neoteleostei</taxon>
        <taxon>Acanthomorphata</taxon>
        <taxon>Eupercaria</taxon>
        <taxon>Perciformes</taxon>
        <taxon>Notothenioidei</taxon>
        <taxon>Nototheniidae</taxon>
        <taxon>Pagothenia</taxon>
    </lineage>
</organism>
<name>A0ABD2HDH4_PAGBO</name>
<keyword evidence="2" id="KW-1185">Reference proteome</keyword>
<protein>
    <submittedName>
        <fullName evidence="1">Uncharacterized protein</fullName>
    </submittedName>
</protein>
<accession>A0ABD2HDH4</accession>
<proteinExistence type="predicted"/>
<comment type="caution">
    <text evidence="1">The sequence shown here is derived from an EMBL/GenBank/DDBJ whole genome shotgun (WGS) entry which is preliminary data.</text>
</comment>